<sequence>MPVSAVYKTYYLVQTSPPAAVNGTTQLWAPEGSTVEFTAPVMVDLGNGTRLVFRGWSSGQAGNFTVVVAGPMYITPVYTVEYLVSIEAPNNSTEVWADAGSAVVLKAPGLIGLNNGTRLVFEGWSINGKPVNSTAVAVRVTGPIAAVAQYAREYLVEFYSEYGQPQPASAWAAEGQPIYATVSPELVWAGYAFYSFAGWEGPDGQLYQPPVPAMPGRFTAVWAIDMPYTAALYGSIAAIIIGVALYIKRRRG</sequence>
<reference evidence="1" key="1">
    <citation type="submission" date="2024-07" db="EMBL/GenBank/DDBJ databases">
        <title>Metagenome and Metagenome-Assembled Genomes of Archaea from a hot spring from the geothermal field of Los Azufres, Mexico.</title>
        <authorList>
            <person name="Marin-Paredes R."/>
            <person name="Martinez-Romero E."/>
            <person name="Servin-Garciduenas L.E."/>
        </authorList>
    </citation>
    <scope>NUCLEOTIDE SEQUENCE</scope>
</reference>
<name>A0ACC6V346_9CREN</name>
<dbReference type="EMBL" id="JZWT02000035">
    <property type="protein sequence ID" value="MFB6491450.1"/>
    <property type="molecule type" value="Genomic_DNA"/>
</dbReference>
<proteinExistence type="predicted"/>
<accession>A0ACC6V346</accession>
<protein>
    <submittedName>
        <fullName evidence="1">Uncharacterized protein</fullName>
    </submittedName>
</protein>
<evidence type="ECO:0000313" key="1">
    <source>
        <dbReference type="EMBL" id="MFB6491450.1"/>
    </source>
</evidence>
<comment type="caution">
    <text evidence="1">The sequence shown here is derived from an EMBL/GenBank/DDBJ whole genome shotgun (WGS) entry which is preliminary data.</text>
</comment>
<dbReference type="Proteomes" id="UP000033636">
    <property type="component" value="Unassembled WGS sequence"/>
</dbReference>
<evidence type="ECO:0000313" key="2">
    <source>
        <dbReference type="Proteomes" id="UP000033636"/>
    </source>
</evidence>
<organism evidence="1 2">
    <name type="scientific">Thermoproteus sp. AZ2</name>
    <dbReference type="NCBI Taxonomy" id="1609232"/>
    <lineage>
        <taxon>Archaea</taxon>
        <taxon>Thermoproteota</taxon>
        <taxon>Thermoprotei</taxon>
        <taxon>Thermoproteales</taxon>
        <taxon>Thermoproteaceae</taxon>
        <taxon>Thermoproteus</taxon>
    </lineage>
</organism>
<gene>
    <name evidence="1" type="ORF">TU35_009525</name>
</gene>